<evidence type="ECO:0000313" key="3">
    <source>
        <dbReference type="Proteomes" id="UP000646827"/>
    </source>
</evidence>
<organism evidence="2 3">
    <name type="scientific">Circinella minor</name>
    <dbReference type="NCBI Taxonomy" id="1195481"/>
    <lineage>
        <taxon>Eukaryota</taxon>
        <taxon>Fungi</taxon>
        <taxon>Fungi incertae sedis</taxon>
        <taxon>Mucoromycota</taxon>
        <taxon>Mucoromycotina</taxon>
        <taxon>Mucoromycetes</taxon>
        <taxon>Mucorales</taxon>
        <taxon>Lichtheimiaceae</taxon>
        <taxon>Circinella</taxon>
    </lineage>
</organism>
<reference evidence="2 3" key="1">
    <citation type="submission" date="2020-12" db="EMBL/GenBank/DDBJ databases">
        <title>Metabolic potential, ecology and presence of endohyphal bacteria is reflected in genomic diversity of Mucoromycotina.</title>
        <authorList>
            <person name="Muszewska A."/>
            <person name="Okrasinska A."/>
            <person name="Steczkiewicz K."/>
            <person name="Drgas O."/>
            <person name="Orlowska M."/>
            <person name="Perlinska-Lenart U."/>
            <person name="Aleksandrzak-Piekarczyk T."/>
            <person name="Szatraj K."/>
            <person name="Zielenkiewicz U."/>
            <person name="Pilsyk S."/>
            <person name="Malc E."/>
            <person name="Mieczkowski P."/>
            <person name="Kruszewska J.S."/>
            <person name="Biernat P."/>
            <person name="Pawlowska J."/>
        </authorList>
    </citation>
    <scope>NUCLEOTIDE SEQUENCE [LARGE SCALE GENOMIC DNA]</scope>
    <source>
        <strain evidence="2 3">CBS 142.35</strain>
    </source>
</reference>
<feature type="region of interest" description="Disordered" evidence="1">
    <location>
        <begin position="82"/>
        <end position="126"/>
    </location>
</feature>
<name>A0A8H7RR86_9FUNG</name>
<dbReference type="AlphaFoldDB" id="A0A8H7RR86"/>
<keyword evidence="3" id="KW-1185">Reference proteome</keyword>
<comment type="caution">
    <text evidence="2">The sequence shown here is derived from an EMBL/GenBank/DDBJ whole genome shotgun (WGS) entry which is preliminary data.</text>
</comment>
<proteinExistence type="predicted"/>
<feature type="compositionally biased region" description="Acidic residues" evidence="1">
    <location>
        <begin position="82"/>
        <end position="111"/>
    </location>
</feature>
<protein>
    <submittedName>
        <fullName evidence="2">Uncharacterized protein</fullName>
    </submittedName>
</protein>
<evidence type="ECO:0000313" key="2">
    <source>
        <dbReference type="EMBL" id="KAG2215599.1"/>
    </source>
</evidence>
<gene>
    <name evidence="2" type="ORF">INT45_013957</name>
</gene>
<dbReference type="EMBL" id="JAEPRB010000501">
    <property type="protein sequence ID" value="KAG2215599.1"/>
    <property type="molecule type" value="Genomic_DNA"/>
</dbReference>
<dbReference type="Proteomes" id="UP000646827">
    <property type="component" value="Unassembled WGS sequence"/>
</dbReference>
<accession>A0A8H7RR86</accession>
<sequence length="135" mass="15733">MSYNNNFRPSPSPVNEYAEQLIGHIEDVDNKARKIAREQRKVIEDALKSEEKEVIEYLKDRYIACKCKNYPKALKMQEEEIYQTDSEVGEWVDEDDEEDDGDKEDEEGEEELLGKRKASLSPEPERKKICCCPSI</sequence>
<evidence type="ECO:0000256" key="1">
    <source>
        <dbReference type="SAM" id="MobiDB-lite"/>
    </source>
</evidence>